<sequence length="65" mass="6569">MLTLSIPDMSCGHCRSAIESAVAALDPQAATHIDLPARRAEIDTQASPQAVIAALAAIGFAAAPV</sequence>
<dbReference type="PROSITE" id="PS50846">
    <property type="entry name" value="HMA_2"/>
    <property type="match status" value="1"/>
</dbReference>
<evidence type="ECO:0000313" key="4">
    <source>
        <dbReference type="Proteomes" id="UP000648908"/>
    </source>
</evidence>
<protein>
    <submittedName>
        <fullName evidence="3">Heavy-metal-associated domain-containing protein</fullName>
    </submittedName>
</protein>
<dbReference type="InterPro" id="IPR017969">
    <property type="entry name" value="Heavy-metal-associated_CS"/>
</dbReference>
<keyword evidence="4" id="KW-1185">Reference proteome</keyword>
<dbReference type="PROSITE" id="PS01047">
    <property type="entry name" value="HMA_1"/>
    <property type="match status" value="1"/>
</dbReference>
<reference evidence="3" key="1">
    <citation type="submission" date="2021-01" db="EMBL/GenBank/DDBJ databases">
        <title>Tabrizicola alba sp. nov. a motile alkaliphilic bacterium isolated from a soda lake.</title>
        <authorList>
            <person name="Szuroczki S."/>
            <person name="Abbaszade G."/>
            <person name="Schumann P."/>
            <person name="Toth E."/>
        </authorList>
    </citation>
    <scope>NUCLEOTIDE SEQUENCE</scope>
    <source>
        <strain evidence="3">DMG-N-6</strain>
    </source>
</reference>
<feature type="domain" description="HMA" evidence="2">
    <location>
        <begin position="1"/>
        <end position="63"/>
    </location>
</feature>
<dbReference type="GO" id="GO:0046872">
    <property type="term" value="F:metal ion binding"/>
    <property type="evidence" value="ECO:0007669"/>
    <property type="project" value="UniProtKB-KW"/>
</dbReference>
<name>A0A8K0V9Z3_9RHOB</name>
<dbReference type="EMBL" id="JAESVN010000001">
    <property type="protein sequence ID" value="MBL4916085.1"/>
    <property type="molecule type" value="Genomic_DNA"/>
</dbReference>
<dbReference type="InterPro" id="IPR036163">
    <property type="entry name" value="HMA_dom_sf"/>
</dbReference>
<dbReference type="InterPro" id="IPR006121">
    <property type="entry name" value="HMA_dom"/>
</dbReference>
<dbReference type="RefSeq" id="WP_202686731.1">
    <property type="nucleotide sequence ID" value="NZ_JAESVN010000001.1"/>
</dbReference>
<accession>A0A8K0V9Z3</accession>
<dbReference type="Proteomes" id="UP000648908">
    <property type="component" value="Unassembled WGS sequence"/>
</dbReference>
<dbReference type="SUPFAM" id="SSF55008">
    <property type="entry name" value="HMA, heavy metal-associated domain"/>
    <property type="match status" value="1"/>
</dbReference>
<dbReference type="CDD" id="cd00371">
    <property type="entry name" value="HMA"/>
    <property type="match status" value="1"/>
</dbReference>
<keyword evidence="1" id="KW-0479">Metal-binding</keyword>
<dbReference type="Pfam" id="PF00403">
    <property type="entry name" value="HMA"/>
    <property type="match status" value="1"/>
</dbReference>
<proteinExistence type="predicted"/>
<comment type="caution">
    <text evidence="3">The sequence shown here is derived from an EMBL/GenBank/DDBJ whole genome shotgun (WGS) entry which is preliminary data.</text>
</comment>
<gene>
    <name evidence="3" type="ORF">JL811_02525</name>
</gene>
<evidence type="ECO:0000259" key="2">
    <source>
        <dbReference type="PROSITE" id="PS50846"/>
    </source>
</evidence>
<dbReference type="AlphaFoldDB" id="A0A8K0V9Z3"/>
<organism evidence="3 4">
    <name type="scientific">Szabonella alba</name>
    <dbReference type="NCBI Taxonomy" id="2804194"/>
    <lineage>
        <taxon>Bacteria</taxon>
        <taxon>Pseudomonadati</taxon>
        <taxon>Pseudomonadota</taxon>
        <taxon>Alphaproteobacteria</taxon>
        <taxon>Rhodobacterales</taxon>
        <taxon>Paracoccaceae</taxon>
        <taxon>Szabonella</taxon>
    </lineage>
</organism>
<evidence type="ECO:0000256" key="1">
    <source>
        <dbReference type="ARBA" id="ARBA00022723"/>
    </source>
</evidence>
<dbReference type="Gene3D" id="3.30.70.100">
    <property type="match status" value="1"/>
</dbReference>
<evidence type="ECO:0000313" key="3">
    <source>
        <dbReference type="EMBL" id="MBL4916085.1"/>
    </source>
</evidence>